<accession>A0A6V7VAA9</accession>
<dbReference type="EMBL" id="CAJEWN010000192">
    <property type="protein sequence ID" value="CAD2171926.1"/>
    <property type="molecule type" value="Genomic_DNA"/>
</dbReference>
<gene>
    <name evidence="1" type="ORF">MENT_LOCUS23453</name>
</gene>
<reference evidence="1 2" key="1">
    <citation type="submission" date="2020-08" db="EMBL/GenBank/DDBJ databases">
        <authorList>
            <person name="Koutsovoulos G."/>
            <person name="Danchin GJ E."/>
        </authorList>
    </citation>
    <scope>NUCLEOTIDE SEQUENCE [LARGE SCALE GENOMIC DNA]</scope>
</reference>
<dbReference type="Proteomes" id="UP000580250">
    <property type="component" value="Unassembled WGS sequence"/>
</dbReference>
<protein>
    <submittedName>
        <fullName evidence="1">Uncharacterized protein</fullName>
    </submittedName>
</protein>
<comment type="caution">
    <text evidence="1">The sequence shown here is derived from an EMBL/GenBank/DDBJ whole genome shotgun (WGS) entry which is preliminary data.</text>
</comment>
<evidence type="ECO:0000313" key="2">
    <source>
        <dbReference type="Proteomes" id="UP000580250"/>
    </source>
</evidence>
<evidence type="ECO:0000313" key="1">
    <source>
        <dbReference type="EMBL" id="CAD2171926.1"/>
    </source>
</evidence>
<sequence length="62" mass="7424">MIKLSMNYIKDLNLYKLIDNIYILGRYTYLFDHIQRMYDLYGEGLLIYSAVAGVIYDEMLVF</sequence>
<organism evidence="1 2">
    <name type="scientific">Meloidogyne enterolobii</name>
    <name type="common">Root-knot nematode worm</name>
    <name type="synonym">Meloidogyne mayaguensis</name>
    <dbReference type="NCBI Taxonomy" id="390850"/>
    <lineage>
        <taxon>Eukaryota</taxon>
        <taxon>Metazoa</taxon>
        <taxon>Ecdysozoa</taxon>
        <taxon>Nematoda</taxon>
        <taxon>Chromadorea</taxon>
        <taxon>Rhabditida</taxon>
        <taxon>Tylenchina</taxon>
        <taxon>Tylenchomorpha</taxon>
        <taxon>Tylenchoidea</taxon>
        <taxon>Meloidogynidae</taxon>
        <taxon>Meloidogyninae</taxon>
        <taxon>Meloidogyne</taxon>
    </lineage>
</organism>
<name>A0A6V7VAA9_MELEN</name>
<proteinExistence type="predicted"/>
<dbReference type="AlphaFoldDB" id="A0A6V7VAA9"/>